<accession>A0A835QMN3</accession>
<dbReference type="AlphaFoldDB" id="A0A835QMN3"/>
<evidence type="ECO:0000256" key="1">
    <source>
        <dbReference type="SAM" id="MobiDB-lite"/>
    </source>
</evidence>
<feature type="region of interest" description="Disordered" evidence="1">
    <location>
        <begin position="1"/>
        <end position="56"/>
    </location>
</feature>
<gene>
    <name evidence="2" type="ORF">HPP92_013037</name>
</gene>
<organism evidence="2 3">
    <name type="scientific">Vanilla planifolia</name>
    <name type="common">Vanilla</name>
    <dbReference type="NCBI Taxonomy" id="51239"/>
    <lineage>
        <taxon>Eukaryota</taxon>
        <taxon>Viridiplantae</taxon>
        <taxon>Streptophyta</taxon>
        <taxon>Embryophyta</taxon>
        <taxon>Tracheophyta</taxon>
        <taxon>Spermatophyta</taxon>
        <taxon>Magnoliopsida</taxon>
        <taxon>Liliopsida</taxon>
        <taxon>Asparagales</taxon>
        <taxon>Orchidaceae</taxon>
        <taxon>Vanilloideae</taxon>
        <taxon>Vanilleae</taxon>
        <taxon>Vanilla</taxon>
    </lineage>
</organism>
<feature type="region of interest" description="Disordered" evidence="1">
    <location>
        <begin position="71"/>
        <end position="116"/>
    </location>
</feature>
<feature type="compositionally biased region" description="Basic residues" evidence="1">
    <location>
        <begin position="34"/>
        <end position="46"/>
    </location>
</feature>
<name>A0A835QMN3_VANPL</name>
<dbReference type="Proteomes" id="UP000636800">
    <property type="component" value="Chromosome 6"/>
</dbReference>
<keyword evidence="3" id="KW-1185">Reference proteome</keyword>
<evidence type="ECO:0000313" key="3">
    <source>
        <dbReference type="Proteomes" id="UP000636800"/>
    </source>
</evidence>
<proteinExistence type="predicted"/>
<evidence type="ECO:0000313" key="2">
    <source>
        <dbReference type="EMBL" id="KAG0476196.1"/>
    </source>
</evidence>
<protein>
    <submittedName>
        <fullName evidence="2">Uncharacterized protein</fullName>
    </submittedName>
</protein>
<reference evidence="2 3" key="1">
    <citation type="journal article" date="2020" name="Nat. Food">
        <title>A phased Vanilla planifolia genome enables genetic improvement of flavour and production.</title>
        <authorList>
            <person name="Hasing T."/>
            <person name="Tang H."/>
            <person name="Brym M."/>
            <person name="Khazi F."/>
            <person name="Huang T."/>
            <person name="Chambers A.H."/>
        </authorList>
    </citation>
    <scope>NUCLEOTIDE SEQUENCE [LARGE SCALE GENOMIC DNA]</scope>
    <source>
        <tissue evidence="2">Leaf</tissue>
    </source>
</reference>
<sequence>MLSYITDNHFHQEEGSFSSTRSGEREKRPATIAHQRKSTHRGRYARGKPSPLRGCTSRGAWWRSGGGCKTWRGARAPGRRSGERSLRGGQHSSPGPLRGGQKLSTLFKASECRGAI</sequence>
<comment type="caution">
    <text evidence="2">The sequence shown here is derived from an EMBL/GenBank/DDBJ whole genome shotgun (WGS) entry which is preliminary data.</text>
</comment>
<dbReference type="EMBL" id="JADCNL010000006">
    <property type="protein sequence ID" value="KAG0476196.1"/>
    <property type="molecule type" value="Genomic_DNA"/>
</dbReference>
<dbReference type="OrthoDB" id="444127at2759"/>